<dbReference type="Proteomes" id="UP000789366">
    <property type="component" value="Unassembled WGS sequence"/>
</dbReference>
<gene>
    <name evidence="1" type="ORF">SPELUC_LOCUS8491</name>
</gene>
<dbReference type="EMBL" id="CAJVPW010012820">
    <property type="protein sequence ID" value="CAG8639015.1"/>
    <property type="molecule type" value="Genomic_DNA"/>
</dbReference>
<keyword evidence="2" id="KW-1185">Reference proteome</keyword>
<feature type="non-terminal residue" evidence="1">
    <location>
        <position position="68"/>
    </location>
</feature>
<comment type="caution">
    <text evidence="1">The sequence shown here is derived from an EMBL/GenBank/DDBJ whole genome shotgun (WGS) entry which is preliminary data.</text>
</comment>
<accession>A0ACA9NC61</accession>
<evidence type="ECO:0000313" key="2">
    <source>
        <dbReference type="Proteomes" id="UP000789366"/>
    </source>
</evidence>
<sequence>PKLVSTFAASGASTNEDQQGAIQVLNVQQVLAEHLDPLGQSAEQLGLELQLTTNFLQTDPGKHVHATP</sequence>
<proteinExistence type="predicted"/>
<evidence type="ECO:0000313" key="1">
    <source>
        <dbReference type="EMBL" id="CAG8639015.1"/>
    </source>
</evidence>
<feature type="non-terminal residue" evidence="1">
    <location>
        <position position="1"/>
    </location>
</feature>
<organism evidence="1 2">
    <name type="scientific">Cetraspora pellucida</name>
    <dbReference type="NCBI Taxonomy" id="1433469"/>
    <lineage>
        <taxon>Eukaryota</taxon>
        <taxon>Fungi</taxon>
        <taxon>Fungi incertae sedis</taxon>
        <taxon>Mucoromycota</taxon>
        <taxon>Glomeromycotina</taxon>
        <taxon>Glomeromycetes</taxon>
        <taxon>Diversisporales</taxon>
        <taxon>Gigasporaceae</taxon>
        <taxon>Cetraspora</taxon>
    </lineage>
</organism>
<name>A0ACA9NC61_9GLOM</name>
<reference evidence="1" key="1">
    <citation type="submission" date="2021-06" db="EMBL/GenBank/DDBJ databases">
        <authorList>
            <person name="Kallberg Y."/>
            <person name="Tangrot J."/>
            <person name="Rosling A."/>
        </authorList>
    </citation>
    <scope>NUCLEOTIDE SEQUENCE</scope>
    <source>
        <strain evidence="1">28 12/20/2015</strain>
    </source>
</reference>
<protein>
    <submittedName>
        <fullName evidence="1">529_t:CDS:1</fullName>
    </submittedName>
</protein>